<evidence type="ECO:0000313" key="5">
    <source>
        <dbReference type="EMBL" id="EHQ63001.1"/>
    </source>
</evidence>
<feature type="region of interest" description="Disordered" evidence="1">
    <location>
        <begin position="862"/>
        <end position="998"/>
    </location>
</feature>
<reference evidence="5 6" key="1">
    <citation type="journal article" date="2012" name="J. Bacteriol.">
        <title>Genome Sequence of the Pattern-Forming Social Bacterium Paenibacillus dendritiformis C454 Chiral Morphotype.</title>
        <authorList>
            <person name="Sirota-Madi A."/>
            <person name="Olender T."/>
            <person name="Helman Y."/>
            <person name="Brainis I."/>
            <person name="Finkelshtein A."/>
            <person name="Roth D."/>
            <person name="Hagai E."/>
            <person name="Leshkowitz D."/>
            <person name="Brodsky L."/>
            <person name="Galatenko V."/>
            <person name="Nikolaev V."/>
            <person name="Gutnick D.L."/>
            <person name="Lancet D."/>
            <person name="Ben-Jacob E."/>
        </authorList>
    </citation>
    <scope>NUCLEOTIDE SEQUENCE [LARGE SCALE GENOMIC DNA]</scope>
    <source>
        <strain evidence="5 6">C454</strain>
    </source>
</reference>
<evidence type="ECO:0000313" key="6">
    <source>
        <dbReference type="Proteomes" id="UP000003900"/>
    </source>
</evidence>
<dbReference type="PATRIC" id="fig|1131935.3.peg.1512"/>
<feature type="compositionally biased region" description="Low complexity" evidence="1">
    <location>
        <begin position="873"/>
        <end position="916"/>
    </location>
</feature>
<dbReference type="Pfam" id="PF20014">
    <property type="entry name" value="GAP1-M"/>
    <property type="match status" value="1"/>
</dbReference>
<evidence type="ECO:0000256" key="1">
    <source>
        <dbReference type="SAM" id="MobiDB-lite"/>
    </source>
</evidence>
<comment type="caution">
    <text evidence="5">The sequence shown here is derived from an EMBL/GenBank/DDBJ whole genome shotgun (WGS) entry which is preliminary data.</text>
</comment>
<evidence type="ECO:0008006" key="7">
    <source>
        <dbReference type="Google" id="ProtNLM"/>
    </source>
</evidence>
<keyword evidence="6" id="KW-1185">Reference proteome</keyword>
<feature type="domain" description="GTPase-associated protein 1 N-terminal" evidence="3">
    <location>
        <begin position="8"/>
        <end position="146"/>
    </location>
</feature>
<feature type="domain" description="GTPase-associated protein 1 middle" evidence="4">
    <location>
        <begin position="162"/>
        <end position="265"/>
    </location>
</feature>
<dbReference type="EMBL" id="AHKH01000013">
    <property type="protein sequence ID" value="EHQ63001.1"/>
    <property type="molecule type" value="Genomic_DNA"/>
</dbReference>
<keyword evidence="2" id="KW-0812">Transmembrane</keyword>
<evidence type="ECO:0000259" key="3">
    <source>
        <dbReference type="Pfam" id="PF20013"/>
    </source>
</evidence>
<dbReference type="AlphaFoldDB" id="H3SD94"/>
<feature type="transmembrane region" description="Helical" evidence="2">
    <location>
        <begin position="762"/>
        <end position="784"/>
    </location>
</feature>
<feature type="compositionally biased region" description="Basic and acidic residues" evidence="1">
    <location>
        <begin position="948"/>
        <end position="962"/>
    </location>
</feature>
<dbReference type="InterPro" id="IPR045401">
    <property type="entry name" value="GAP1-M"/>
</dbReference>
<dbReference type="Pfam" id="PF20013">
    <property type="entry name" value="GAP1-N2"/>
    <property type="match status" value="1"/>
</dbReference>
<dbReference type="InterPro" id="IPR045402">
    <property type="entry name" value="GAP1-N2"/>
</dbReference>
<keyword evidence="2" id="KW-1133">Transmembrane helix</keyword>
<protein>
    <recommendedName>
        <fullName evidence="7">Glycosyltransferase</fullName>
    </recommendedName>
</protein>
<evidence type="ECO:0000259" key="4">
    <source>
        <dbReference type="Pfam" id="PF20014"/>
    </source>
</evidence>
<evidence type="ECO:0000256" key="2">
    <source>
        <dbReference type="SAM" id="Phobius"/>
    </source>
</evidence>
<organism evidence="5 6">
    <name type="scientific">Paenibacillus dendritiformis C454</name>
    <dbReference type="NCBI Taxonomy" id="1131935"/>
    <lineage>
        <taxon>Bacteria</taxon>
        <taxon>Bacillati</taxon>
        <taxon>Bacillota</taxon>
        <taxon>Bacilli</taxon>
        <taxon>Bacillales</taxon>
        <taxon>Paenibacillaceae</taxon>
        <taxon>Paenibacillus</taxon>
    </lineage>
</organism>
<sequence>MTSNRASRIQQQMYTRERRGIFRSNEGFDTIAASGGLDTGFIKKVLHPFCIYDAPAELAARGEKDEARYPQALHLFHADMGQLVLGRSIYQAADFTGLRSAFFTHNFIVPAERAAEAVKDYPSLLNAGFASSYDIEQGTELPELEKIPAAAEARRPASPTALLASLGIDEKMFKQLLFAVMSSIVTRRKVFVALDVAVEEVSETALQLVGVLYGSLPYAYRRALGFLTFSKEPQSRKGIHLTFVEQGSLRPNDRNIDKDYTFDLASKRVTNVDIDLGKQPYLSFAWTNLEQPERAEAFYVFADQMLEGMDSQRHTAIASCHELAVLYQIEEGSDSYYMQNRVGALRSMLDYLTPEGAVQSKQRLAELFRGCFQREYELVKQGETPDPAIVKCFMDFEALAGAALGSDLIGYLIRSLYEASQVKGRERMEAYYALIEGSDSVSRPFFDTLLRGGKTVDLFFPYMRQKFQEIVRAEELVKLAHHWSSQHPVLLSKTEFTELAAGQLAEKLRHDAEPVSAVNAVLDTVDRLLAEEGRPAREHMLLFMEQLSYSANVFLLTELNLEQTRQEAFLQIGFLAHPEEVREWAARYPSQVQSTANVMLSAYRWFRDAEPDESIFDGLSPAELDRLQQLGRRWLQKDLGPSRFARLVLAFCRDADKGLIEYGALLHYLHQHAPDRETVYQFMNWSEKQRFFSRGRKLEPGYAAAVVAYFKKYDQDAFKNRTNRKLYFEQAGAPLQAVYVKARSELSPPIVRWLRRNRKAMVWFVAILLVIGGIGGGLAASGVFDSGKPAVVDNTAADPAPATQQPAEKLEPQVYARQNEDFVDGELKPTTELVFEFGTEAECAAFQAGTITVKLEGGTEHTYTERSVQHLCSPGTSSGAGTEGTPPGSSSGAGTDSVGSTGTTDAGDADSTSTSDEQQDQNGGGNAEPGDSSDSKAGSIGGEDSAQPDEKAGDAPSEDKPSGDTSPADTSPADTPPGETAPPAGGADGSAGADSVQPARERAYQAIVSLGEEIEIGKISEVLVNQKIVEYIEK</sequence>
<dbReference type="RefSeq" id="WP_006676001.1">
    <property type="nucleotide sequence ID" value="NZ_AHKH01000013.1"/>
</dbReference>
<dbReference type="STRING" id="1131935.PDENDC454_07445"/>
<dbReference type="Proteomes" id="UP000003900">
    <property type="component" value="Unassembled WGS sequence"/>
</dbReference>
<keyword evidence="2" id="KW-0472">Membrane</keyword>
<feature type="compositionally biased region" description="Low complexity" evidence="1">
    <location>
        <begin position="972"/>
        <end position="995"/>
    </location>
</feature>
<accession>H3SD94</accession>
<name>H3SD94_9BACL</name>
<proteinExistence type="predicted"/>
<gene>
    <name evidence="5" type="ORF">PDENDC454_07445</name>
</gene>